<evidence type="ECO:0008006" key="8">
    <source>
        <dbReference type="Google" id="ProtNLM"/>
    </source>
</evidence>
<protein>
    <recommendedName>
        <fullName evidence="8">Pyroglutamyl-peptidase 1</fullName>
    </recommendedName>
</protein>
<dbReference type="PANTHER" id="PTHR23402:SF1">
    <property type="entry name" value="PYROGLUTAMYL-PEPTIDASE I"/>
    <property type="match status" value="1"/>
</dbReference>
<dbReference type="InterPro" id="IPR000816">
    <property type="entry name" value="Peptidase_C15"/>
</dbReference>
<keyword evidence="3" id="KW-0645">Protease</keyword>
<dbReference type="PANTHER" id="PTHR23402">
    <property type="entry name" value="PROTEASE FAMILY C15 PYROGLUTAMYL-PEPTIDASE I-RELATED"/>
    <property type="match status" value="1"/>
</dbReference>
<sequence>MEVNKKYVVLITGFGPFGNHVINASWEAVKELNKLCTNSQEMMDVEIIIKEIPVSYQDVAASIPKLWEEYKPTVVMHVGVSHKAECLTIECCAHSNGYMREDIFNKCPDESTIEPEILKTEINVKQVCNIINENSNRTECNACVSYDAGRYLCEYIFYKSLKIASKKTIFVHVPDFNRYSSVQNAKGLYDILYCIIRDMKKSKH</sequence>
<dbReference type="Pfam" id="PF01470">
    <property type="entry name" value="Peptidase_C15"/>
    <property type="match status" value="1"/>
</dbReference>
<comment type="similarity">
    <text evidence="1">Belongs to the peptidase C15 family.</text>
</comment>
<organism evidence="6 7">
    <name type="scientific">Melipona bicolor</name>
    <dbReference type="NCBI Taxonomy" id="60889"/>
    <lineage>
        <taxon>Eukaryota</taxon>
        <taxon>Metazoa</taxon>
        <taxon>Ecdysozoa</taxon>
        <taxon>Arthropoda</taxon>
        <taxon>Hexapoda</taxon>
        <taxon>Insecta</taxon>
        <taxon>Pterygota</taxon>
        <taxon>Neoptera</taxon>
        <taxon>Endopterygota</taxon>
        <taxon>Hymenoptera</taxon>
        <taxon>Apocrita</taxon>
        <taxon>Aculeata</taxon>
        <taxon>Apoidea</taxon>
        <taxon>Anthophila</taxon>
        <taxon>Apidae</taxon>
        <taxon>Melipona</taxon>
    </lineage>
</organism>
<reference evidence="6" key="1">
    <citation type="submission" date="2021-10" db="EMBL/GenBank/DDBJ databases">
        <title>Melipona bicolor Genome sequencing and assembly.</title>
        <authorList>
            <person name="Araujo N.S."/>
            <person name="Arias M.C."/>
        </authorList>
    </citation>
    <scope>NUCLEOTIDE SEQUENCE</scope>
    <source>
        <strain evidence="6">USP_2M_L1-L4_2017</strain>
        <tissue evidence="6">Whole body</tissue>
    </source>
</reference>
<dbReference type="GO" id="GO:0006508">
    <property type="term" value="P:proteolysis"/>
    <property type="evidence" value="ECO:0007669"/>
    <property type="project" value="UniProtKB-KW"/>
</dbReference>
<accession>A0AA40GET4</accession>
<evidence type="ECO:0000256" key="4">
    <source>
        <dbReference type="ARBA" id="ARBA00022801"/>
    </source>
</evidence>
<evidence type="ECO:0000256" key="3">
    <source>
        <dbReference type="ARBA" id="ARBA00022670"/>
    </source>
</evidence>
<dbReference type="CDD" id="cd00501">
    <property type="entry name" value="Peptidase_C15"/>
    <property type="match status" value="1"/>
</dbReference>
<dbReference type="PRINTS" id="PR00706">
    <property type="entry name" value="PYROGLUPTASE"/>
</dbReference>
<evidence type="ECO:0000256" key="2">
    <source>
        <dbReference type="ARBA" id="ARBA00022490"/>
    </source>
</evidence>
<keyword evidence="7" id="KW-1185">Reference proteome</keyword>
<dbReference type="AlphaFoldDB" id="A0AA40GET4"/>
<dbReference type="PIRSF" id="PIRSF015592">
    <property type="entry name" value="Prld-crbxl_pptds"/>
    <property type="match status" value="1"/>
</dbReference>
<evidence type="ECO:0000313" key="7">
    <source>
        <dbReference type="Proteomes" id="UP001177670"/>
    </source>
</evidence>
<comment type="caution">
    <text evidence="6">The sequence shown here is derived from an EMBL/GenBank/DDBJ whole genome shotgun (WGS) entry which is preliminary data.</text>
</comment>
<evidence type="ECO:0000313" key="6">
    <source>
        <dbReference type="EMBL" id="KAK1136410.1"/>
    </source>
</evidence>
<keyword evidence="2" id="KW-0963">Cytoplasm</keyword>
<keyword evidence="5" id="KW-0788">Thiol protease</keyword>
<proteinExistence type="inferred from homology"/>
<dbReference type="EMBL" id="JAHYIQ010000001">
    <property type="protein sequence ID" value="KAK1136410.1"/>
    <property type="molecule type" value="Genomic_DNA"/>
</dbReference>
<dbReference type="SUPFAM" id="SSF53182">
    <property type="entry name" value="Pyrrolidone carboxyl peptidase (pyroglutamate aminopeptidase)"/>
    <property type="match status" value="1"/>
</dbReference>
<dbReference type="GO" id="GO:0005829">
    <property type="term" value="C:cytosol"/>
    <property type="evidence" value="ECO:0007669"/>
    <property type="project" value="InterPro"/>
</dbReference>
<dbReference type="GO" id="GO:0016920">
    <property type="term" value="F:pyroglutamyl-peptidase activity"/>
    <property type="evidence" value="ECO:0007669"/>
    <property type="project" value="InterPro"/>
</dbReference>
<dbReference type="InterPro" id="IPR016125">
    <property type="entry name" value="Peptidase_C15-like"/>
</dbReference>
<gene>
    <name evidence="6" type="ORF">K0M31_000968</name>
</gene>
<dbReference type="InterPro" id="IPR036440">
    <property type="entry name" value="Peptidase_C15-like_sf"/>
</dbReference>
<dbReference type="Gene3D" id="3.40.630.20">
    <property type="entry name" value="Peptidase C15, pyroglutamyl peptidase I-like"/>
    <property type="match status" value="1"/>
</dbReference>
<evidence type="ECO:0000256" key="1">
    <source>
        <dbReference type="ARBA" id="ARBA00006641"/>
    </source>
</evidence>
<evidence type="ECO:0000256" key="5">
    <source>
        <dbReference type="ARBA" id="ARBA00022807"/>
    </source>
</evidence>
<keyword evidence="4" id="KW-0378">Hydrolase</keyword>
<name>A0AA40GET4_9HYME</name>
<dbReference type="Proteomes" id="UP001177670">
    <property type="component" value="Unassembled WGS sequence"/>
</dbReference>